<organism evidence="2 3">
    <name type="scientific">Reticulomyxa filosa</name>
    <dbReference type="NCBI Taxonomy" id="46433"/>
    <lineage>
        <taxon>Eukaryota</taxon>
        <taxon>Sar</taxon>
        <taxon>Rhizaria</taxon>
        <taxon>Retaria</taxon>
        <taxon>Foraminifera</taxon>
        <taxon>Monothalamids</taxon>
        <taxon>Reticulomyxidae</taxon>
        <taxon>Reticulomyxa</taxon>
    </lineage>
</organism>
<dbReference type="AlphaFoldDB" id="X6P862"/>
<comment type="caution">
    <text evidence="2">The sequence shown here is derived from an EMBL/GenBank/DDBJ whole genome shotgun (WGS) entry which is preliminary data.</text>
</comment>
<dbReference type="EMBL" id="ASPP01002691">
    <property type="protein sequence ID" value="ETO34303.1"/>
    <property type="molecule type" value="Genomic_DNA"/>
</dbReference>
<evidence type="ECO:0000313" key="3">
    <source>
        <dbReference type="Proteomes" id="UP000023152"/>
    </source>
</evidence>
<name>X6P862_RETFI</name>
<gene>
    <name evidence="2" type="ORF">RFI_02792</name>
</gene>
<protein>
    <recommendedName>
        <fullName evidence="4">Transmembrane protein</fullName>
    </recommendedName>
</protein>
<evidence type="ECO:0000313" key="2">
    <source>
        <dbReference type="EMBL" id="ETO34303.1"/>
    </source>
</evidence>
<evidence type="ECO:0000256" key="1">
    <source>
        <dbReference type="SAM" id="SignalP"/>
    </source>
</evidence>
<reference evidence="2 3" key="1">
    <citation type="journal article" date="2013" name="Curr. Biol.">
        <title>The Genome of the Foraminiferan Reticulomyxa filosa.</title>
        <authorList>
            <person name="Glockner G."/>
            <person name="Hulsmann N."/>
            <person name="Schleicher M."/>
            <person name="Noegel A.A."/>
            <person name="Eichinger L."/>
            <person name="Gallinger C."/>
            <person name="Pawlowski J."/>
            <person name="Sierra R."/>
            <person name="Euteneuer U."/>
            <person name="Pillet L."/>
            <person name="Moustafa A."/>
            <person name="Platzer M."/>
            <person name="Groth M."/>
            <person name="Szafranski K."/>
            <person name="Schliwa M."/>
        </authorList>
    </citation>
    <scope>NUCLEOTIDE SEQUENCE [LARGE SCALE GENOMIC DNA]</scope>
</reference>
<keyword evidence="1" id="KW-0732">Signal</keyword>
<accession>X6P862</accession>
<sequence>MDLLGAFGLIFFLTFDTFEKAEIYEVDFVIIINTFILLENEMHITLEDQVFNYFLYKIMVCKVVQTDLKNKIFLFCSCHIVFCKQRAKSMNYLNNEIMHLKLFLSIYGSIFSKNIQMKRQKQQLSKKLQQVFKIYCKEKNSALLFLVELHNFDKENKMKEFDFIFYIIYISISE</sequence>
<evidence type="ECO:0008006" key="4">
    <source>
        <dbReference type="Google" id="ProtNLM"/>
    </source>
</evidence>
<feature type="chain" id="PRO_5004975727" description="Transmembrane protein" evidence="1">
    <location>
        <begin position="24"/>
        <end position="174"/>
    </location>
</feature>
<keyword evidence="3" id="KW-1185">Reference proteome</keyword>
<dbReference type="Proteomes" id="UP000023152">
    <property type="component" value="Unassembled WGS sequence"/>
</dbReference>
<proteinExistence type="predicted"/>
<feature type="signal peptide" evidence="1">
    <location>
        <begin position="1"/>
        <end position="23"/>
    </location>
</feature>